<name>A0A381T0D5_9ZZZZ</name>
<feature type="transmembrane region" description="Helical" evidence="7">
    <location>
        <begin position="148"/>
        <end position="166"/>
    </location>
</feature>
<evidence type="ECO:0000256" key="1">
    <source>
        <dbReference type="ARBA" id="ARBA00004651"/>
    </source>
</evidence>
<dbReference type="GO" id="GO:0044038">
    <property type="term" value="P:cell wall macromolecule biosynthetic process"/>
    <property type="evidence" value="ECO:0007669"/>
    <property type="project" value="TreeGrafter"/>
</dbReference>
<feature type="transmembrane region" description="Helical" evidence="7">
    <location>
        <begin position="196"/>
        <end position="215"/>
    </location>
</feature>
<feature type="transmembrane region" description="Helical" evidence="7">
    <location>
        <begin position="173"/>
        <end position="190"/>
    </location>
</feature>
<evidence type="ECO:0000313" key="8">
    <source>
        <dbReference type="EMBL" id="SVA09700.1"/>
    </source>
</evidence>
<dbReference type="Pfam" id="PF00953">
    <property type="entry name" value="Glycos_transf_4"/>
    <property type="match status" value="1"/>
</dbReference>
<dbReference type="GO" id="GO:0071555">
    <property type="term" value="P:cell wall organization"/>
    <property type="evidence" value="ECO:0007669"/>
    <property type="project" value="TreeGrafter"/>
</dbReference>
<reference evidence="8" key="1">
    <citation type="submission" date="2018-05" db="EMBL/GenBank/DDBJ databases">
        <authorList>
            <person name="Lanie J.A."/>
            <person name="Ng W.-L."/>
            <person name="Kazmierczak K.M."/>
            <person name="Andrzejewski T.M."/>
            <person name="Davidsen T.M."/>
            <person name="Wayne K.J."/>
            <person name="Tettelin H."/>
            <person name="Glass J.I."/>
            <person name="Rusch D."/>
            <person name="Podicherti R."/>
            <person name="Tsui H.-C.T."/>
            <person name="Winkler M.E."/>
        </authorList>
    </citation>
    <scope>NUCLEOTIDE SEQUENCE</scope>
</reference>
<feature type="transmembrane region" description="Helical" evidence="7">
    <location>
        <begin position="50"/>
        <end position="73"/>
    </location>
</feature>
<gene>
    <name evidence="8" type="ORF">METZ01_LOCUS62554</name>
</gene>
<feature type="transmembrane region" description="Helical" evidence="7">
    <location>
        <begin position="123"/>
        <end position="142"/>
    </location>
</feature>
<keyword evidence="4 7" id="KW-0812">Transmembrane</keyword>
<evidence type="ECO:0000256" key="2">
    <source>
        <dbReference type="ARBA" id="ARBA00022475"/>
    </source>
</evidence>
<dbReference type="PANTHER" id="PTHR22926">
    <property type="entry name" value="PHOSPHO-N-ACETYLMURAMOYL-PENTAPEPTIDE-TRANSFERASE"/>
    <property type="match status" value="1"/>
</dbReference>
<feature type="transmembrane region" description="Helical" evidence="7">
    <location>
        <begin position="6"/>
        <end position="25"/>
    </location>
</feature>
<proteinExistence type="predicted"/>
<evidence type="ECO:0008006" key="9">
    <source>
        <dbReference type="Google" id="ProtNLM"/>
    </source>
</evidence>
<dbReference type="GO" id="GO:0005886">
    <property type="term" value="C:plasma membrane"/>
    <property type="evidence" value="ECO:0007669"/>
    <property type="project" value="UniProtKB-SubCell"/>
</dbReference>
<sequence>MFPVGLYLFALVGGAVISAASLPLWRRWCEHVGLVDAPGYRKIHDHPVPLAGGLAVVTGLVVPILGATAWAWLGPLPESFDRVVAYGLAKRGWQIAAILGGAVAMLALGVIDDRRDLAAKWKFAAQVLIAITVAASGIRVTMFVESAAFSYAVTVLWILTVTNALNFQDNMNGLCAGLGLIAGWFFAWHAGLEGQYLVASLAFLFTGALAGFLPYNFPRGGVFLGDGGSHVVGFLLAVLAILPDFYSAASPHKWLVIAPLLVLAVPLADLVSVILIRRRLGQAVWVGDNNHFSHRLVRAGQAKPRAVLILLLIATTTGAVTFLK</sequence>
<evidence type="ECO:0000256" key="3">
    <source>
        <dbReference type="ARBA" id="ARBA00022679"/>
    </source>
</evidence>
<feature type="transmembrane region" description="Helical" evidence="7">
    <location>
        <begin position="305"/>
        <end position="323"/>
    </location>
</feature>
<dbReference type="CDD" id="cd06853">
    <property type="entry name" value="GT_WecA_like"/>
    <property type="match status" value="1"/>
</dbReference>
<dbReference type="AlphaFoldDB" id="A0A381T0D5"/>
<dbReference type="PANTHER" id="PTHR22926:SF3">
    <property type="entry name" value="UNDECAPRENYL-PHOSPHATE ALPHA-N-ACETYLGLUCOSAMINYL 1-PHOSPHATE TRANSFERASE"/>
    <property type="match status" value="1"/>
</dbReference>
<dbReference type="InterPro" id="IPR000715">
    <property type="entry name" value="Glycosyl_transferase_4"/>
</dbReference>
<keyword evidence="5 7" id="KW-1133">Transmembrane helix</keyword>
<dbReference type="EMBL" id="UINC01003842">
    <property type="protein sequence ID" value="SVA09700.1"/>
    <property type="molecule type" value="Genomic_DNA"/>
</dbReference>
<keyword evidence="6 7" id="KW-0472">Membrane</keyword>
<protein>
    <recommendedName>
        <fullName evidence="9">Undecaprenyl/decaprenyl-phosphate alpha-N-acetylglucosaminyl 1-phosphate transferase</fullName>
    </recommendedName>
</protein>
<accession>A0A381T0D5</accession>
<comment type="subcellular location">
    <subcellularLocation>
        <location evidence="1">Cell membrane</location>
        <topology evidence="1">Multi-pass membrane protein</topology>
    </subcellularLocation>
</comment>
<keyword evidence="2" id="KW-1003">Cell membrane</keyword>
<feature type="transmembrane region" description="Helical" evidence="7">
    <location>
        <begin position="254"/>
        <end position="276"/>
    </location>
</feature>
<dbReference type="GO" id="GO:0016780">
    <property type="term" value="F:phosphotransferase activity, for other substituted phosphate groups"/>
    <property type="evidence" value="ECO:0007669"/>
    <property type="project" value="InterPro"/>
</dbReference>
<organism evidence="8">
    <name type="scientific">marine metagenome</name>
    <dbReference type="NCBI Taxonomy" id="408172"/>
    <lineage>
        <taxon>unclassified sequences</taxon>
        <taxon>metagenomes</taxon>
        <taxon>ecological metagenomes</taxon>
    </lineage>
</organism>
<evidence type="ECO:0000256" key="7">
    <source>
        <dbReference type="SAM" id="Phobius"/>
    </source>
</evidence>
<keyword evidence="3" id="KW-0808">Transferase</keyword>
<evidence type="ECO:0000256" key="4">
    <source>
        <dbReference type="ARBA" id="ARBA00022692"/>
    </source>
</evidence>
<feature type="transmembrane region" description="Helical" evidence="7">
    <location>
        <begin position="93"/>
        <end position="111"/>
    </location>
</feature>
<evidence type="ECO:0000256" key="6">
    <source>
        <dbReference type="ARBA" id="ARBA00023136"/>
    </source>
</evidence>
<dbReference type="GO" id="GO:0009103">
    <property type="term" value="P:lipopolysaccharide biosynthetic process"/>
    <property type="evidence" value="ECO:0007669"/>
    <property type="project" value="TreeGrafter"/>
</dbReference>
<feature type="transmembrane region" description="Helical" evidence="7">
    <location>
        <begin position="222"/>
        <end position="242"/>
    </location>
</feature>
<evidence type="ECO:0000256" key="5">
    <source>
        <dbReference type="ARBA" id="ARBA00022989"/>
    </source>
</evidence>